<dbReference type="AlphaFoldDB" id="A0A176WHC3"/>
<comment type="caution">
    <text evidence="2">The sequence shown here is derived from an EMBL/GenBank/DDBJ whole genome shotgun (WGS) entry which is preliminary data.</text>
</comment>
<name>A0A176WHC3_MARPO</name>
<keyword evidence="3" id="KW-1185">Reference proteome</keyword>
<evidence type="ECO:0000313" key="3">
    <source>
        <dbReference type="Proteomes" id="UP000077202"/>
    </source>
</evidence>
<protein>
    <submittedName>
        <fullName evidence="2">Uncharacterized protein</fullName>
    </submittedName>
</protein>
<dbReference type="EMBL" id="LVLJ01000930">
    <property type="protein sequence ID" value="OAE31981.1"/>
    <property type="molecule type" value="Genomic_DNA"/>
</dbReference>
<sequence>MNSLVQCYLAAVFLLIASARAYSGARGTPLDDYVHRADPQYRWHDTGKRLSGALPWEKWEGIVLNMTSQAWLSPADVDCNLWTHDLVIVAVKPARNCKFNAKTCRSPHVLERGTVGGRDSLFSKDEELAFVIAFESSDLSAICAGNKSLGLCMLATTHLCLYQYNLLFWDPCLVAEPPVGVDVVLFAGILDRVLCCANCLAFIAWVAVKTGSLVVVLYQVPNQPCTFTSEHPSRSRSDDELIAYTWSFYLDNPDKNDWPLRLPMTKAVVRAMDAVQAYAESTMKIQIENFVVTGASKRGWTAWTAAAVDDRVVGIIPIVMDLLKMVPNLHHFYQSLGGWPVAFKPYYEANITGRLDTPEFRKLSEIVDPYVYRDRLGVPKLMITTSNDEFFLLDDRYGREPPSLLLFASIAKGYMMELGTQLFLVLQLLTGVEAFFLSIAESHELSAPSKDLDNEEAALIQLPGTTASCQPLDTTVTDRQRPGYGVRPKYWYNLNRDGGIIEIGTTERPELVLMWYAYTYKGTKGRDFRWFTLDDGKCPTVAVKNMCIKPVYFKSRILKPTSLSNEDGMMNYYASLDTRKEGYGAFFVELRFAGPKPLMPFVFTTPAVIVPNYFPYDDCHGGKCRGTLV</sequence>
<organism evidence="2 3">
    <name type="scientific">Marchantia polymorpha subsp. ruderalis</name>
    <dbReference type="NCBI Taxonomy" id="1480154"/>
    <lineage>
        <taxon>Eukaryota</taxon>
        <taxon>Viridiplantae</taxon>
        <taxon>Streptophyta</taxon>
        <taxon>Embryophyta</taxon>
        <taxon>Marchantiophyta</taxon>
        <taxon>Marchantiopsida</taxon>
        <taxon>Marchantiidae</taxon>
        <taxon>Marchantiales</taxon>
        <taxon>Marchantiaceae</taxon>
        <taxon>Marchantia</taxon>
    </lineage>
</organism>
<dbReference type="SUPFAM" id="SSF53474">
    <property type="entry name" value="alpha/beta-Hydrolases"/>
    <property type="match status" value="1"/>
</dbReference>
<evidence type="ECO:0000313" key="2">
    <source>
        <dbReference type="EMBL" id="OAE31981.1"/>
    </source>
</evidence>
<evidence type="ECO:0000256" key="1">
    <source>
        <dbReference type="SAM" id="SignalP"/>
    </source>
</evidence>
<dbReference type="Gene3D" id="3.40.50.1820">
    <property type="entry name" value="alpha/beta hydrolase"/>
    <property type="match status" value="1"/>
</dbReference>
<dbReference type="Pfam" id="PF10142">
    <property type="entry name" value="PhoPQ_related"/>
    <property type="match status" value="2"/>
</dbReference>
<dbReference type="PANTHER" id="PTHR31497:SF0">
    <property type="entry name" value="AUTOCRINE PROLIFERATION REPRESSOR PROTEIN A"/>
    <property type="match status" value="1"/>
</dbReference>
<gene>
    <name evidence="2" type="ORF">AXG93_4421s1340</name>
</gene>
<proteinExistence type="predicted"/>
<dbReference type="PANTHER" id="PTHR31497">
    <property type="entry name" value="AUTOCRINE PROLIFERATION REPRESSOR PROTEIN A"/>
    <property type="match status" value="1"/>
</dbReference>
<dbReference type="Proteomes" id="UP000077202">
    <property type="component" value="Unassembled WGS sequence"/>
</dbReference>
<reference evidence="2" key="1">
    <citation type="submission" date="2016-03" db="EMBL/GenBank/DDBJ databases">
        <title>Mechanisms controlling the formation of the plant cell surface in tip-growing cells are functionally conserved among land plants.</title>
        <authorList>
            <person name="Honkanen S."/>
            <person name="Jones V.A."/>
            <person name="Morieri G."/>
            <person name="Champion C."/>
            <person name="Hetherington A.J."/>
            <person name="Kelly S."/>
            <person name="Saint-Marcoux D."/>
            <person name="Proust H."/>
            <person name="Prescott H."/>
            <person name="Dolan L."/>
        </authorList>
    </citation>
    <scope>NUCLEOTIDE SEQUENCE [LARGE SCALE GENOMIC DNA]</scope>
    <source>
        <tissue evidence="2">Whole gametophyte</tissue>
    </source>
</reference>
<dbReference type="InterPro" id="IPR029058">
    <property type="entry name" value="AB_hydrolase_fold"/>
</dbReference>
<feature type="chain" id="PRO_5008052498" evidence="1">
    <location>
        <begin position="22"/>
        <end position="629"/>
    </location>
</feature>
<dbReference type="InterPro" id="IPR009199">
    <property type="entry name" value="PhoPQ-act_pathogen-rel_PqaA"/>
</dbReference>
<feature type="signal peptide" evidence="1">
    <location>
        <begin position="1"/>
        <end position="21"/>
    </location>
</feature>
<accession>A0A176WHC3</accession>
<keyword evidence="1" id="KW-0732">Signal</keyword>